<dbReference type="InParanoid" id="A0A1X7TI70"/>
<proteinExistence type="predicted"/>
<sequence length="1077" mass="123156">MSVSIKEGDGESEDESETFCSESQEESKHVDKNTGDWYHKCIPGKDSPVNEKKRHYSEPQPSTDLSDKLFDVHPNWLKDGMLDSTIKVKVTPMLLINCGLPSSRKTTTLKKVLRAASNLKEEDGIGFCDMLAARNLIHNKIVFMPQLQESKGYLSVMYAGVENVARSSAKTIRVLPSNNFSGFSSQDLNDHFTAIMEDLHKKYLKKQHDEPTEWDQSHTGGLALINVWDLGLNKIPTYVLSHLAGHLYNSHVWMFLDLLRDVDHLYDVPDIPENRYDKSRNDRELIMRWRSRIRYFFRFAKLASTKNGNRKKVCSVIASHNGSTNLEEKMKKLKDAVSTVSKQLGLQDLIDMEKFKDFHNEDIEPLCKLLEKRIKDGLDYHAEEVPLSFMFLRSLFYKKDQLYIMKEELEALSKELNMDNEKFQNFCCFFTSFGSIIDVSLIDPSSNLIILQPVSFLNKLDKLFYYSPGDPIVTSHGFVSKATAEAIFNEKDENALIFMSFLKSLRVATKILPGQIKTAIDKWGYYIPNICNRPPILQCSPTSLHLVHDMNISLSHFKVTFTANFLESYPKAQLDVSRTPHINVTQFCSRSNDCLFELVYLGDIIEFRFPDLDKELLHEVCEHIVIKCHEIMNDSDVLYNFAIMCERSERSCKLQMERHALPFKDECEECFGTMSNQDVKKIEVFNSVLTKHKIEKKVLNGDSFSPEDASTVSGKLTELSAEGAKAVYSEFMGTSSDKDWKNWKVFMQMILTWEEKNEDGKRQFLSKLRSIDLVDKASSQIQKPLTNQETVAGGVGPIGNGGRGGIAVSLESNEVKGQGEDWPTMMWLPPYYQIIDTREQNSSHINFKTQQLVCELKELKNKLEDSQKALEEAQQQVKKLQEEKNELGQQYAAKIDVLEEVQKEERDTLTLKLSQLEIGLREIETQWKEKYRGDIELEQQELYDENQMLKLSVAEKETELLQSQDALLELRQCLAHMLIGLKPSSETDWLMISQKDVSTIQAIVNTGHCNDKDEEEKDTHSLTPDQASSSSGDCTNTQSCSGWTTSTEVGFRRDLAALDADIARLQIQFNVAQDLYH</sequence>
<evidence type="ECO:0000256" key="2">
    <source>
        <dbReference type="SAM" id="MobiDB-lite"/>
    </source>
</evidence>
<reference evidence="3" key="1">
    <citation type="submission" date="2017-05" db="UniProtKB">
        <authorList>
            <consortium name="EnsemblMetazoa"/>
        </authorList>
    </citation>
    <scope>IDENTIFICATION</scope>
</reference>
<feature type="region of interest" description="Disordered" evidence="2">
    <location>
        <begin position="1"/>
        <end position="64"/>
    </location>
</feature>
<feature type="coiled-coil region" evidence="1">
    <location>
        <begin position="849"/>
        <end position="897"/>
    </location>
</feature>
<evidence type="ECO:0000256" key="1">
    <source>
        <dbReference type="SAM" id="Coils"/>
    </source>
</evidence>
<dbReference type="AlphaFoldDB" id="A0A1X7TI70"/>
<dbReference type="EnsemblMetazoa" id="Aqu2.1.14353_001">
    <property type="protein sequence ID" value="Aqu2.1.14353_001"/>
    <property type="gene ID" value="Aqu2.1.14353"/>
</dbReference>
<accession>A0A1X7TI70</accession>
<feature type="compositionally biased region" description="Polar residues" evidence="2">
    <location>
        <begin position="1021"/>
        <end position="1039"/>
    </location>
</feature>
<feature type="compositionally biased region" description="Basic and acidic residues" evidence="2">
    <location>
        <begin position="25"/>
        <end position="39"/>
    </location>
</feature>
<feature type="region of interest" description="Disordered" evidence="2">
    <location>
        <begin position="1010"/>
        <end position="1039"/>
    </location>
</feature>
<evidence type="ECO:0000313" key="3">
    <source>
        <dbReference type="EnsemblMetazoa" id="Aqu2.1.14353_001"/>
    </source>
</evidence>
<protein>
    <submittedName>
        <fullName evidence="3">Uncharacterized protein</fullName>
    </submittedName>
</protein>
<name>A0A1X7TI70_AMPQE</name>
<organism evidence="3">
    <name type="scientific">Amphimedon queenslandica</name>
    <name type="common">Sponge</name>
    <dbReference type="NCBI Taxonomy" id="400682"/>
    <lineage>
        <taxon>Eukaryota</taxon>
        <taxon>Metazoa</taxon>
        <taxon>Porifera</taxon>
        <taxon>Demospongiae</taxon>
        <taxon>Heteroscleromorpha</taxon>
        <taxon>Haplosclerida</taxon>
        <taxon>Niphatidae</taxon>
        <taxon>Amphimedon</taxon>
    </lineage>
</organism>
<keyword evidence="1" id="KW-0175">Coiled coil</keyword>